<keyword evidence="1" id="KW-0547">Nucleotide-binding</keyword>
<dbReference type="PANTHER" id="PTHR14465">
    <property type="entry name" value="IQ DOMAIN-CONTAINING PROTEIN H"/>
    <property type="match status" value="1"/>
</dbReference>
<dbReference type="GO" id="GO:0046872">
    <property type="term" value="F:metal ion binding"/>
    <property type="evidence" value="ECO:0007669"/>
    <property type="project" value="InterPro"/>
</dbReference>
<keyword evidence="1" id="KW-0067">ATP-binding</keyword>
<gene>
    <name evidence="3" type="ORF">EFY79_05180</name>
</gene>
<evidence type="ECO:0000259" key="2">
    <source>
        <dbReference type="PROSITE" id="PS50975"/>
    </source>
</evidence>
<dbReference type="Pfam" id="PF24923">
    <property type="entry name" value="ATP-grasp_IQCH"/>
    <property type="match status" value="2"/>
</dbReference>
<evidence type="ECO:0000256" key="1">
    <source>
        <dbReference type="PROSITE-ProRule" id="PRU00409"/>
    </source>
</evidence>
<comment type="caution">
    <text evidence="3">The sequence shown here is derived from an EMBL/GenBank/DDBJ whole genome shotgun (WGS) entry which is preliminary data.</text>
</comment>
<dbReference type="GO" id="GO:0005524">
    <property type="term" value="F:ATP binding"/>
    <property type="evidence" value="ECO:0007669"/>
    <property type="project" value="UniProtKB-UniRule"/>
</dbReference>
<evidence type="ECO:0000313" key="3">
    <source>
        <dbReference type="EMBL" id="RNI39047.1"/>
    </source>
</evidence>
<feature type="domain" description="ATP-grasp" evidence="2">
    <location>
        <begin position="183"/>
        <end position="415"/>
    </location>
</feature>
<dbReference type="EMBL" id="RJJR01000002">
    <property type="protein sequence ID" value="RNI39047.1"/>
    <property type="molecule type" value="Genomic_DNA"/>
</dbReference>
<dbReference type="AlphaFoldDB" id="A0A3M9NNY1"/>
<organism evidence="3 4">
    <name type="scientific">Hanamia caeni</name>
    <dbReference type="NCBI Taxonomy" id="2294116"/>
    <lineage>
        <taxon>Bacteria</taxon>
        <taxon>Pseudomonadati</taxon>
        <taxon>Bacteroidota</taxon>
        <taxon>Chitinophagia</taxon>
        <taxon>Chitinophagales</taxon>
        <taxon>Chitinophagaceae</taxon>
        <taxon>Hanamia</taxon>
    </lineage>
</organism>
<reference evidence="3 4" key="1">
    <citation type="submission" date="2018-11" db="EMBL/GenBank/DDBJ databases">
        <title>Draft genome sequence of Ferruginibacter sp. BO-59.</title>
        <authorList>
            <person name="Im W.T."/>
        </authorList>
    </citation>
    <scope>NUCLEOTIDE SEQUENCE [LARGE SCALE GENOMIC DNA]</scope>
    <source>
        <strain evidence="3 4">BO-59</strain>
    </source>
</reference>
<keyword evidence="3" id="KW-0436">Ligase</keyword>
<proteinExistence type="predicted"/>
<dbReference type="PROSITE" id="PS50975">
    <property type="entry name" value="ATP_GRASP"/>
    <property type="match status" value="1"/>
</dbReference>
<dbReference type="InterPro" id="IPR041356">
    <property type="entry name" value="PGM1_C"/>
</dbReference>
<name>A0A3M9NNY1_9BACT</name>
<sequence length="505" mass="57032">MVKHSGVSADFKKLQKKFSAEYSSVFSERMTQKAIVIVPSITMDQEILAKIDGVNHYEERMLCMLMLLRMPNTHVIYVTSMPVHNIIMDYYLHLLPGITGYHARQRLKTLACFDSSPKSLTEKILDRPRLIERIKKHIPNGFASHLVCFNVTAAERKLALQLGIPIYGCDPDLLYLGTKSFSKKIFRECGIDTPFGYEDCQSEEDIIEALFSLKNNFPEINKAVIKLNEGFSGEGNAIFSFDNAPATETLKSWIHKVLPTRLQIVARELSYTGFIEKLNKMGGIVESFVSSDTITSPSVQCRITPTGEINIISTHDQVIGGNIGQVFLGAHFPADAEYAATIGEYGRHISEKLKEYGAMGRFSIDFISVKSDNQWKHYAIEINLRKGGTTHPYLMLQYLTDGSYDSSKGIYLTASGQQRFYFFSDNLQSENYKGLTPHDLIEIATANDLLYDGSTQQGIMFHMIGALSQYGKLGILCVGDTRKKSMEYYHKIVEVLNREKHSYEY</sequence>
<evidence type="ECO:0000313" key="4">
    <source>
        <dbReference type="Proteomes" id="UP000267223"/>
    </source>
</evidence>
<protein>
    <submittedName>
        <fullName evidence="3">Carboxylate-amine ligase</fullName>
    </submittedName>
</protein>
<dbReference type="SUPFAM" id="SSF56059">
    <property type="entry name" value="Glutathione synthetase ATP-binding domain-like"/>
    <property type="match status" value="1"/>
</dbReference>
<accession>A0A3M9NNY1</accession>
<dbReference type="Proteomes" id="UP000267223">
    <property type="component" value="Unassembled WGS sequence"/>
</dbReference>
<dbReference type="GO" id="GO:0016874">
    <property type="term" value="F:ligase activity"/>
    <property type="evidence" value="ECO:0007669"/>
    <property type="project" value="UniProtKB-KW"/>
</dbReference>
<dbReference type="OrthoDB" id="164032at2"/>
<dbReference type="InterPro" id="IPR056855">
    <property type="entry name" value="ATP-grasp_IQCH"/>
</dbReference>
<dbReference type="PANTHER" id="PTHR14465:SF0">
    <property type="entry name" value="IQ DOMAIN-CONTAINING PROTEIN H"/>
    <property type="match status" value="1"/>
</dbReference>
<dbReference type="InterPro" id="IPR011761">
    <property type="entry name" value="ATP-grasp"/>
</dbReference>
<dbReference type="Pfam" id="PF18105">
    <property type="entry name" value="PGM1_C"/>
    <property type="match status" value="1"/>
</dbReference>
<keyword evidence="4" id="KW-1185">Reference proteome</keyword>
<dbReference type="InterPro" id="IPR038752">
    <property type="entry name" value="IQCH"/>
</dbReference>